<keyword evidence="2" id="KW-1185">Reference proteome</keyword>
<organism evidence="1 2">
    <name type="scientific">Intestinibacter bartlettii</name>
    <dbReference type="NCBI Taxonomy" id="261299"/>
    <lineage>
        <taxon>Bacteria</taxon>
        <taxon>Bacillati</taxon>
        <taxon>Bacillota</taxon>
        <taxon>Clostridia</taxon>
        <taxon>Peptostreptococcales</taxon>
        <taxon>Peptostreptococcaceae</taxon>
        <taxon>Intestinibacter</taxon>
    </lineage>
</organism>
<proteinExistence type="predicted"/>
<name>A0ABS6E0Q4_9FIRM</name>
<gene>
    <name evidence="1" type="ORF">KQI20_12935</name>
</gene>
<comment type="caution">
    <text evidence="1">The sequence shown here is derived from an EMBL/GenBank/DDBJ whole genome shotgun (WGS) entry which is preliminary data.</text>
</comment>
<sequence>MTILMSLLLVGCSNNSGDGIQNVLPNLSGNSEYDDYITNTLIPTYGIADLSEVDVYEDGSTYDDIFMEDGISDISFRDLNKDSINEMIVTIKQSESYGGDISTDEYIVEVYTIDNGEVIQLEGDIDTVPVLTWLEYNQNNNFNVFTKSYDSGEYLVVENYTSLTGEGGMGAYIRMYKMDGNELTLEMDYGNTLYYAMYSEGDYDAMTYIYGKNKLYSDLSEDEGYDVYNFEKADCRQNFDSDVSQSMSEFGMGEIWSAYMQNYYEAMSQNNGINNYMKEASLRQSGVTDLFRMEYMPDEQSGGTITFYNYNGDYLSKFR</sequence>
<dbReference type="EMBL" id="JAHLOQ010000050">
    <property type="protein sequence ID" value="MBU5337349.1"/>
    <property type="molecule type" value="Genomic_DNA"/>
</dbReference>
<accession>A0ABS6E0Q4</accession>
<protein>
    <recommendedName>
        <fullName evidence="3">DUF4595 domain-containing protein</fullName>
    </recommendedName>
</protein>
<reference evidence="1 2" key="1">
    <citation type="submission" date="2021-06" db="EMBL/GenBank/DDBJ databases">
        <authorList>
            <person name="Sun Q."/>
            <person name="Li D."/>
        </authorList>
    </citation>
    <scope>NUCLEOTIDE SEQUENCE [LARGE SCALE GENOMIC DNA]</scope>
    <source>
        <strain evidence="1 2">N19</strain>
    </source>
</reference>
<dbReference type="RefSeq" id="WP_216571964.1">
    <property type="nucleotide sequence ID" value="NZ_JAHLOQ010000050.1"/>
</dbReference>
<dbReference type="Proteomes" id="UP001196301">
    <property type="component" value="Unassembled WGS sequence"/>
</dbReference>
<evidence type="ECO:0008006" key="3">
    <source>
        <dbReference type="Google" id="ProtNLM"/>
    </source>
</evidence>
<evidence type="ECO:0000313" key="2">
    <source>
        <dbReference type="Proteomes" id="UP001196301"/>
    </source>
</evidence>
<evidence type="ECO:0000313" key="1">
    <source>
        <dbReference type="EMBL" id="MBU5337349.1"/>
    </source>
</evidence>